<evidence type="ECO:0000313" key="3">
    <source>
        <dbReference type="Proteomes" id="UP000199428"/>
    </source>
</evidence>
<accession>A0A1G5RYW2</accession>
<dbReference type="SMART" id="SM00226">
    <property type="entry name" value="LMWPc"/>
    <property type="match status" value="1"/>
</dbReference>
<evidence type="ECO:0000259" key="1">
    <source>
        <dbReference type="SMART" id="SM00226"/>
    </source>
</evidence>
<dbReference type="Pfam" id="PF01451">
    <property type="entry name" value="LMWPc"/>
    <property type="match status" value="1"/>
</dbReference>
<organism evidence="2 3">
    <name type="scientific">Pseudobutyrivibrio xylanivorans</name>
    <dbReference type="NCBI Taxonomy" id="185007"/>
    <lineage>
        <taxon>Bacteria</taxon>
        <taxon>Bacillati</taxon>
        <taxon>Bacillota</taxon>
        <taxon>Clostridia</taxon>
        <taxon>Lachnospirales</taxon>
        <taxon>Lachnospiraceae</taxon>
        <taxon>Pseudobutyrivibrio</taxon>
    </lineage>
</organism>
<proteinExistence type="predicted"/>
<dbReference type="InterPro" id="IPR036196">
    <property type="entry name" value="Ptyr_pPase_sf"/>
</dbReference>
<feature type="domain" description="Phosphotyrosine protein phosphatase I" evidence="1">
    <location>
        <begin position="5"/>
        <end position="147"/>
    </location>
</feature>
<dbReference type="PANTHER" id="PTHR11717">
    <property type="entry name" value="LOW MOLECULAR WEIGHT PROTEIN TYROSINE PHOSPHATASE"/>
    <property type="match status" value="1"/>
</dbReference>
<dbReference type="PANTHER" id="PTHR11717:SF31">
    <property type="entry name" value="LOW MOLECULAR WEIGHT PROTEIN-TYROSINE-PHOSPHATASE ETP-RELATED"/>
    <property type="match status" value="1"/>
</dbReference>
<dbReference type="Gene3D" id="3.40.50.2300">
    <property type="match status" value="1"/>
</dbReference>
<dbReference type="GO" id="GO:0004725">
    <property type="term" value="F:protein tyrosine phosphatase activity"/>
    <property type="evidence" value="ECO:0007669"/>
    <property type="project" value="TreeGrafter"/>
</dbReference>
<name>A0A1G5RYW2_PSEXY</name>
<evidence type="ECO:0000313" key="2">
    <source>
        <dbReference type="EMBL" id="SCZ78940.1"/>
    </source>
</evidence>
<dbReference type="Proteomes" id="UP000199428">
    <property type="component" value="Unassembled WGS sequence"/>
</dbReference>
<reference evidence="2 3" key="1">
    <citation type="submission" date="2016-10" db="EMBL/GenBank/DDBJ databases">
        <authorList>
            <person name="de Groot N.N."/>
        </authorList>
    </citation>
    <scope>NUCLEOTIDE SEQUENCE [LARGE SCALE GENOMIC DNA]</scope>
    <source>
        <strain evidence="2 3">DSM 10317</strain>
    </source>
</reference>
<dbReference type="EMBL" id="FMWK01000006">
    <property type="protein sequence ID" value="SCZ78940.1"/>
    <property type="molecule type" value="Genomic_DNA"/>
</dbReference>
<dbReference type="RefSeq" id="WP_028247231.1">
    <property type="nucleotide sequence ID" value="NZ_FMWK01000006.1"/>
</dbReference>
<dbReference type="SUPFAM" id="SSF52788">
    <property type="entry name" value="Phosphotyrosine protein phosphatases I"/>
    <property type="match status" value="1"/>
</dbReference>
<gene>
    <name evidence="2" type="ORF">SAMN02910350_01528</name>
</gene>
<protein>
    <submittedName>
        <fullName evidence="2">Protein-tyrosine phosphatase</fullName>
    </submittedName>
</protein>
<dbReference type="InterPro" id="IPR050438">
    <property type="entry name" value="LMW_PTPase"/>
</dbReference>
<dbReference type="AlphaFoldDB" id="A0A1G5RYW2"/>
<sequence length="150" mass="16832">MNNINRVIFASGSGTSRSPMATAIFHSFPHSRPIICESRGLIVQFPEPLNQKAEAVLISNGIELKDYSSKQLQESDFSENTLVITMEETQRQKILSEYTNATEENTRLLNELVGDELEVMDPYGGSVQTYGLCYEVLKVSIEKLIKLLET</sequence>
<dbReference type="InterPro" id="IPR023485">
    <property type="entry name" value="Ptyr_pPase"/>
</dbReference>